<dbReference type="NCBIfam" id="NF008432">
    <property type="entry name" value="PRK11272.1"/>
    <property type="match status" value="1"/>
</dbReference>
<feature type="transmembrane region" description="Helical" evidence="6">
    <location>
        <begin position="105"/>
        <end position="123"/>
    </location>
</feature>
<dbReference type="PANTHER" id="PTHR32322:SF2">
    <property type="entry name" value="EAMA DOMAIN-CONTAINING PROTEIN"/>
    <property type="match status" value="1"/>
</dbReference>
<evidence type="ECO:0000313" key="9">
    <source>
        <dbReference type="Proteomes" id="UP001459204"/>
    </source>
</evidence>
<comment type="similarity">
    <text evidence="2">Belongs to the EamA transporter family.</text>
</comment>
<evidence type="ECO:0000256" key="2">
    <source>
        <dbReference type="ARBA" id="ARBA00007362"/>
    </source>
</evidence>
<dbReference type="InterPro" id="IPR037185">
    <property type="entry name" value="EmrE-like"/>
</dbReference>
<reference evidence="8 9" key="1">
    <citation type="submission" date="2024-04" db="EMBL/GenBank/DDBJ databases">
        <title>Draft genome sequence of Pseudoxanthomonas putridarboris WD12.</title>
        <authorList>
            <person name="Oh J."/>
        </authorList>
    </citation>
    <scope>NUCLEOTIDE SEQUENCE [LARGE SCALE GENOMIC DNA]</scope>
    <source>
        <strain evidence="8 9">WD12</strain>
    </source>
</reference>
<feature type="transmembrane region" description="Helical" evidence="6">
    <location>
        <begin position="188"/>
        <end position="209"/>
    </location>
</feature>
<feature type="transmembrane region" description="Helical" evidence="6">
    <location>
        <begin position="81"/>
        <end position="99"/>
    </location>
</feature>
<accession>A0ABU9J2Q3</accession>
<feature type="domain" description="EamA" evidence="7">
    <location>
        <begin position="160"/>
        <end position="294"/>
    </location>
</feature>
<feature type="transmembrane region" description="Helical" evidence="6">
    <location>
        <begin position="47"/>
        <end position="69"/>
    </location>
</feature>
<evidence type="ECO:0000256" key="6">
    <source>
        <dbReference type="SAM" id="Phobius"/>
    </source>
</evidence>
<dbReference type="RefSeq" id="WP_341726665.1">
    <property type="nucleotide sequence ID" value="NZ_JBBWWT010000006.1"/>
</dbReference>
<evidence type="ECO:0000256" key="5">
    <source>
        <dbReference type="ARBA" id="ARBA00023136"/>
    </source>
</evidence>
<sequence length="302" mass="31341">MNSSVSAAAPARGGLAVVAALAIVYVVWGSTYLGIRFALEGGFPPLLVVSGSRFVAAGAVLFAFLYWRGVAPPTRAQWKNLLVMGALLLLMGNGMVVLAEQTVSSGLAAVAVASMPLWMGLFGAMRGQHPTRGEWLGIVVGFAGVVWLNAGSSLTGSPVGLVLLLVASIAWAYGSVWSRGRDLPSPFMAAAAQMLAAGAMLVVAGLLYGERFNTAQWTLHGALAVGYLAVFGSVIAFTAYVWLLHHARPMLAGSYAYVNPVIAVALGAWIGKETFTAHDLGAMGVILAGVVIITLARVRKSA</sequence>
<dbReference type="InterPro" id="IPR050638">
    <property type="entry name" value="AA-Vitamin_Transporters"/>
</dbReference>
<name>A0ABU9J2Q3_9GAMM</name>
<feature type="transmembrane region" description="Helical" evidence="6">
    <location>
        <begin position="135"/>
        <end position="152"/>
    </location>
</feature>
<comment type="subcellular location">
    <subcellularLocation>
        <location evidence="1">Membrane</location>
        <topology evidence="1">Multi-pass membrane protein</topology>
    </subcellularLocation>
</comment>
<evidence type="ECO:0000256" key="4">
    <source>
        <dbReference type="ARBA" id="ARBA00022989"/>
    </source>
</evidence>
<feature type="transmembrane region" description="Helical" evidence="6">
    <location>
        <begin position="12"/>
        <end position="35"/>
    </location>
</feature>
<dbReference type="Pfam" id="PF00892">
    <property type="entry name" value="EamA"/>
    <property type="match status" value="2"/>
</dbReference>
<feature type="transmembrane region" description="Helical" evidence="6">
    <location>
        <begin position="221"/>
        <end position="243"/>
    </location>
</feature>
<keyword evidence="3 6" id="KW-0812">Transmembrane</keyword>
<organism evidence="8 9">
    <name type="scientific">Pseudoxanthomonas putridarboris</name>
    <dbReference type="NCBI Taxonomy" id="752605"/>
    <lineage>
        <taxon>Bacteria</taxon>
        <taxon>Pseudomonadati</taxon>
        <taxon>Pseudomonadota</taxon>
        <taxon>Gammaproteobacteria</taxon>
        <taxon>Lysobacterales</taxon>
        <taxon>Lysobacteraceae</taxon>
        <taxon>Pseudoxanthomonas</taxon>
    </lineage>
</organism>
<keyword evidence="9" id="KW-1185">Reference proteome</keyword>
<feature type="transmembrane region" description="Helical" evidence="6">
    <location>
        <begin position="158"/>
        <end position="176"/>
    </location>
</feature>
<dbReference type="SUPFAM" id="SSF103481">
    <property type="entry name" value="Multidrug resistance efflux transporter EmrE"/>
    <property type="match status" value="2"/>
</dbReference>
<feature type="domain" description="EamA" evidence="7">
    <location>
        <begin position="20"/>
        <end position="149"/>
    </location>
</feature>
<dbReference type="InterPro" id="IPR000620">
    <property type="entry name" value="EamA_dom"/>
</dbReference>
<proteinExistence type="inferred from homology"/>
<protein>
    <submittedName>
        <fullName evidence="8">Drug/metabolite exporter YedA</fullName>
    </submittedName>
</protein>
<dbReference type="EMBL" id="JBBWWT010000006">
    <property type="protein sequence ID" value="MEL1265500.1"/>
    <property type="molecule type" value="Genomic_DNA"/>
</dbReference>
<keyword evidence="5 6" id="KW-0472">Membrane</keyword>
<gene>
    <name evidence="8" type="primary">yedA</name>
    <name evidence="8" type="ORF">AAD027_14150</name>
</gene>
<evidence type="ECO:0000256" key="3">
    <source>
        <dbReference type="ARBA" id="ARBA00022692"/>
    </source>
</evidence>
<dbReference type="PANTHER" id="PTHR32322">
    <property type="entry name" value="INNER MEMBRANE TRANSPORTER"/>
    <property type="match status" value="1"/>
</dbReference>
<evidence type="ECO:0000256" key="1">
    <source>
        <dbReference type="ARBA" id="ARBA00004141"/>
    </source>
</evidence>
<feature type="transmembrane region" description="Helical" evidence="6">
    <location>
        <begin position="277"/>
        <end position="296"/>
    </location>
</feature>
<evidence type="ECO:0000259" key="7">
    <source>
        <dbReference type="Pfam" id="PF00892"/>
    </source>
</evidence>
<evidence type="ECO:0000313" key="8">
    <source>
        <dbReference type="EMBL" id="MEL1265500.1"/>
    </source>
</evidence>
<keyword evidence="4 6" id="KW-1133">Transmembrane helix</keyword>
<feature type="transmembrane region" description="Helical" evidence="6">
    <location>
        <begin position="255"/>
        <end position="271"/>
    </location>
</feature>
<comment type="caution">
    <text evidence="8">The sequence shown here is derived from an EMBL/GenBank/DDBJ whole genome shotgun (WGS) entry which is preliminary data.</text>
</comment>
<dbReference type="Proteomes" id="UP001459204">
    <property type="component" value="Unassembled WGS sequence"/>
</dbReference>